<dbReference type="Pfam" id="PF13385">
    <property type="entry name" value="Laminin_G_3"/>
    <property type="match status" value="2"/>
</dbReference>
<dbReference type="PANTHER" id="PTHR46943">
    <property type="entry name" value="PENTRAXIN-RELATED PROTEIN PTX3"/>
    <property type="match status" value="1"/>
</dbReference>
<dbReference type="Gene3D" id="2.60.120.200">
    <property type="match status" value="2"/>
</dbReference>
<dbReference type="SMART" id="SM00560">
    <property type="entry name" value="LamGL"/>
    <property type="match status" value="2"/>
</dbReference>
<sequence length="1217" mass="128372">MVTGTLCAVLLSTLTGLPATLDNGTSDAAAAEPAPRGMRTEQAAQKAAVAAGEPVEVTSLRGERTETFANPDDTFTAKEYVQPVRARKGSKWVGIDTTLVKQPDGRYSPAAAVTGISFSGGGDTTFAAIGQTGRSLSIGWADTLPEPVVEGSTATYRDVLDGVDLRVSAQAEGFSHLLVVKDAEAAANPELREIALSLDSQGVEVTADEHGGLSAVDSGAGGEVFEAPAPMMWDSGTSTQQPALLTRKSTDDSDRASSSAGDADENSGHPTPPDGARVSDVDVAVQSDALLLTPDPALLTGKDTEYPVFIDPVVKTANRTSWTMVSSYYPSSEFWKFGDHEGVGRCPADVSYLCASTSDMKRQFFGIPTGTFEGKHILEAEFAVTMVHTYSTSPRSVELGRVNSSGGSAINSGTNWNNQPALKEAITSQSPTNPAGSCTSTNQNVRFDVRSTIQKAADSGWDTTTFRLKSGDDGDFSYWKRFCGNAHLEVKYNRPPYQPLMSHLSMSSGGSCEYGAAEDHYADEVPTLSAIIRDPDHGDTGGNTEKLSAKFKVYWTEGTTVKTNYAVVGPKNTHNYEGNEQLGAAKFTYKVGTEIDGDGFSPFTIPSNKVIGWEVQGYDGSQWGPWSSAGDSATRCEFIHDATKPKPPVVTSTAYPADDVWHDGVGDYGDFVLDSPSADVTKYKYRFTGQSGWSTATPATTGGPVTLSFMPDREGPFTLEAMAVDGAGNSQETARGHAFLVNQGRAPKAAWALGDPAGSTQAVGSAGAPAADAGSGVTFGTPLPGRSNEFGVTLDGSENGYLDAGQKAVDTDRSFSVSAWVSMPELPDTSMAVVSQDGTAEPGFALGYDGGTKMWSFRTPVSELETMGSWKVMGVAAKKNAPVHLIGVYDDVRGELKMYVNGYLVKEDIQPRRTRWNATGALQIGRSLSLDGYIHHFKGTIADVEVYDRVITEKEGRFVGSTPPQQLGYWPLEEAAAGVSPEAENRTGLTLAGSAGIYQADDSGCDINVDPDCQPVAEPMWGDGHLALDGTSAYAFRPKGLLPAEDSFTLSTRARPSSSTPARDQTVLSLPGTNAAAVAVRYSQSANRWQLVTTSSDGSAAAVSTATALAAPPSTDTDGDHLALVYDATFGDVLLYVDGQYAAQVPWRNTWDFSTTGLQAGRKLTGTTGGEYFSGTLDEIRAYRGALDATTVQTIAGLTSGCSLVGSVGTQPSDCTV</sequence>
<dbReference type="OrthoDB" id="176279at2"/>
<accession>A0A2P8Q1U1</accession>
<name>A0A2P8Q1U1_9ACTN</name>
<dbReference type="SUPFAM" id="SSF49899">
    <property type="entry name" value="Concanavalin A-like lectins/glucanases"/>
    <property type="match status" value="2"/>
</dbReference>
<evidence type="ECO:0000256" key="3">
    <source>
        <dbReference type="SAM" id="MobiDB-lite"/>
    </source>
</evidence>
<reference evidence="5 6" key="1">
    <citation type="submission" date="2018-03" db="EMBL/GenBank/DDBJ databases">
        <title>Streptomyces dioscori sp. nov., a novel endophytic actinobacterium isolated from bulbil of Dioscorea bulbifera L.</title>
        <authorList>
            <person name="Zhikuan W."/>
        </authorList>
    </citation>
    <scope>NUCLEOTIDE SEQUENCE [LARGE SCALE GENOMIC DNA]</scope>
    <source>
        <strain evidence="5 6">A217</strain>
    </source>
</reference>
<protein>
    <submittedName>
        <fullName evidence="5">Laminin G</fullName>
    </submittedName>
</protein>
<keyword evidence="1" id="KW-0732">Signal</keyword>
<feature type="domain" description="LamG-like jellyroll fold" evidence="4">
    <location>
        <begin position="813"/>
        <end position="954"/>
    </location>
</feature>
<feature type="domain" description="LamG-like jellyroll fold" evidence="4">
    <location>
        <begin position="1046"/>
        <end position="1190"/>
    </location>
</feature>
<gene>
    <name evidence="5" type="ORF">C6Y14_26210</name>
</gene>
<evidence type="ECO:0000313" key="6">
    <source>
        <dbReference type="Proteomes" id="UP000240429"/>
    </source>
</evidence>
<dbReference type="AlphaFoldDB" id="A0A2P8Q1U1"/>
<evidence type="ECO:0000313" key="5">
    <source>
        <dbReference type="EMBL" id="PSM40218.1"/>
    </source>
</evidence>
<evidence type="ECO:0000256" key="1">
    <source>
        <dbReference type="ARBA" id="ARBA00022729"/>
    </source>
</evidence>
<dbReference type="NCBIfam" id="NF033679">
    <property type="entry name" value="DNRLRE_dom"/>
    <property type="match status" value="1"/>
</dbReference>
<keyword evidence="6" id="KW-1185">Reference proteome</keyword>
<dbReference type="GO" id="GO:0006955">
    <property type="term" value="P:immune response"/>
    <property type="evidence" value="ECO:0007669"/>
    <property type="project" value="InterPro"/>
</dbReference>
<proteinExistence type="predicted"/>
<dbReference type="InterPro" id="IPR013320">
    <property type="entry name" value="ConA-like_dom_sf"/>
</dbReference>
<comment type="caution">
    <text evidence="5">The sequence shown here is derived from an EMBL/GenBank/DDBJ whole genome shotgun (WGS) entry which is preliminary data.</text>
</comment>
<keyword evidence="2" id="KW-1015">Disulfide bond</keyword>
<dbReference type="Proteomes" id="UP000240429">
    <property type="component" value="Unassembled WGS sequence"/>
</dbReference>
<evidence type="ECO:0000256" key="2">
    <source>
        <dbReference type="ARBA" id="ARBA00023157"/>
    </source>
</evidence>
<dbReference type="PANTHER" id="PTHR46943:SF1">
    <property type="entry name" value="PENTRAXIN-RELATED PROTEIN PTX3"/>
    <property type="match status" value="1"/>
</dbReference>
<feature type="region of interest" description="Disordered" evidence="3">
    <location>
        <begin position="212"/>
        <end position="278"/>
    </location>
</feature>
<dbReference type="InterPro" id="IPR042837">
    <property type="entry name" value="PTX3"/>
</dbReference>
<evidence type="ECO:0000259" key="4">
    <source>
        <dbReference type="SMART" id="SM00560"/>
    </source>
</evidence>
<dbReference type="InterPro" id="IPR006558">
    <property type="entry name" value="LamG-like"/>
</dbReference>
<organism evidence="5 6">
    <name type="scientific">Streptomyces dioscori</name>
    <dbReference type="NCBI Taxonomy" id="2109333"/>
    <lineage>
        <taxon>Bacteria</taxon>
        <taxon>Bacillati</taxon>
        <taxon>Actinomycetota</taxon>
        <taxon>Actinomycetes</taxon>
        <taxon>Kitasatosporales</taxon>
        <taxon>Streptomycetaceae</taxon>
        <taxon>Streptomyces</taxon>
        <taxon>Streptomyces aurantiacus group</taxon>
    </lineage>
</organism>
<dbReference type="EMBL" id="PYBJ01000019">
    <property type="protein sequence ID" value="PSM40218.1"/>
    <property type="molecule type" value="Genomic_DNA"/>
</dbReference>